<dbReference type="InterPro" id="IPR013783">
    <property type="entry name" value="Ig-like_fold"/>
</dbReference>
<feature type="chain" id="PRO_5031047438" evidence="3">
    <location>
        <begin position="25"/>
        <end position="627"/>
    </location>
</feature>
<dbReference type="Proteomes" id="UP000885672">
    <property type="component" value="Unassembled WGS sequence"/>
</dbReference>
<dbReference type="NCBIfam" id="TIGR04183">
    <property type="entry name" value="Por_Secre_tail"/>
    <property type="match status" value="1"/>
</dbReference>
<dbReference type="InterPro" id="IPR026444">
    <property type="entry name" value="Secre_tail"/>
</dbReference>
<evidence type="ECO:0000256" key="2">
    <source>
        <dbReference type="ARBA" id="ARBA00022737"/>
    </source>
</evidence>
<dbReference type="InterPro" id="IPR015915">
    <property type="entry name" value="Kelch-typ_b-propeller"/>
</dbReference>
<evidence type="ECO:0000256" key="1">
    <source>
        <dbReference type="ARBA" id="ARBA00022441"/>
    </source>
</evidence>
<dbReference type="PANTHER" id="PTHR24412:SF441">
    <property type="entry name" value="KELCH-LIKE PROTEIN 28"/>
    <property type="match status" value="1"/>
</dbReference>
<gene>
    <name evidence="4" type="ORF">ENN51_03835</name>
</gene>
<dbReference type="AlphaFoldDB" id="A0A7V0T5W1"/>
<accession>A0A7V0T5W1</accession>
<organism evidence="4">
    <name type="scientific">candidate division WOR-3 bacterium</name>
    <dbReference type="NCBI Taxonomy" id="2052148"/>
    <lineage>
        <taxon>Bacteria</taxon>
        <taxon>Bacteria division WOR-3</taxon>
    </lineage>
</organism>
<evidence type="ECO:0000313" key="4">
    <source>
        <dbReference type="EMBL" id="HDQ99400.1"/>
    </source>
</evidence>
<protein>
    <submittedName>
        <fullName evidence="4">T9SS type A sorting domain-containing protein</fullName>
    </submittedName>
</protein>
<name>A0A7V0T5W1_UNCW3</name>
<sequence>MMAKSGLIAAVAVLLLLPAGPVPAQGLWVNWYTVNAGGRPGSGPGYTVNGSTGQAVQGPAARPQIQGHWGFWYGERVEVGPPPPPIPIAPPNGSNVGTTTPRLVVREVAMATAYEFRVYEGASLVTEGISETRSWVVDTELEIGKVYHWDCAVRVRGLWSPHFEPCWSFKVVETPWPYGWVEVAPVPAEVGNSRTMVRRGSWLAIAPGPGGQPWIYAVKGGRQHNLYRYNPLTSGNGTWEELDSTPVPVDQASGRPIDRGCRGIGDGERYIYVMHGNNSSAFWRFDIEHSDPAEAWARMEDVPLAPSGRRPRGGGYMVHVPGEPGYIYVMKGDRQDFYRYDPALNTWEERAPMPVGPRGRWHRGSWLAFDGENAIYAHQAKDFHRAAEPEHCFWKYDIGADAWAEETLAGMPLLGLHGNRLRRKRARDGGSGVFHPDDGMVYALKGGNTQQFWVYEPDGAGPGGLWAESDTMPSRGSTGRRRRVNAGGYLTHYEHGSYRGFFAFKGNKTQEFWRYVMPPEGGIETGFRPERSGVMAGDGTAEVPFVDIGPNPLMGGFANLRYGLPGAGAAKVTVYDASGRPVATVRTDGRRAAGSVSLDLRSLSAGVYLVRFEADSFRAAEKLVVPR</sequence>
<dbReference type="Gene3D" id="2.120.10.80">
    <property type="entry name" value="Kelch-type beta propeller"/>
    <property type="match status" value="1"/>
</dbReference>
<reference evidence="4" key="1">
    <citation type="journal article" date="2020" name="mSystems">
        <title>Genome- and Community-Level Interaction Insights into Carbon Utilization and Element Cycling Functions of Hydrothermarchaeota in Hydrothermal Sediment.</title>
        <authorList>
            <person name="Zhou Z."/>
            <person name="Liu Y."/>
            <person name="Xu W."/>
            <person name="Pan J."/>
            <person name="Luo Z.H."/>
            <person name="Li M."/>
        </authorList>
    </citation>
    <scope>NUCLEOTIDE SEQUENCE [LARGE SCALE GENOMIC DNA]</scope>
    <source>
        <strain evidence="4">SpSt-1182</strain>
    </source>
</reference>
<proteinExistence type="predicted"/>
<dbReference type="PANTHER" id="PTHR24412">
    <property type="entry name" value="KELCH PROTEIN"/>
    <property type="match status" value="1"/>
</dbReference>
<keyword evidence="3" id="KW-0732">Signal</keyword>
<keyword evidence="1" id="KW-0880">Kelch repeat</keyword>
<comment type="caution">
    <text evidence="4">The sequence shown here is derived from an EMBL/GenBank/DDBJ whole genome shotgun (WGS) entry which is preliminary data.</text>
</comment>
<dbReference type="EMBL" id="DSBX01000146">
    <property type="protein sequence ID" value="HDQ99400.1"/>
    <property type="molecule type" value="Genomic_DNA"/>
</dbReference>
<keyword evidence="2" id="KW-0677">Repeat</keyword>
<dbReference type="SUPFAM" id="SSF117281">
    <property type="entry name" value="Kelch motif"/>
    <property type="match status" value="1"/>
</dbReference>
<feature type="signal peptide" evidence="3">
    <location>
        <begin position="1"/>
        <end position="24"/>
    </location>
</feature>
<dbReference type="Gene3D" id="2.60.40.10">
    <property type="entry name" value="Immunoglobulins"/>
    <property type="match status" value="1"/>
</dbReference>
<evidence type="ECO:0000256" key="3">
    <source>
        <dbReference type="SAM" id="SignalP"/>
    </source>
</evidence>